<keyword evidence="1" id="KW-0143">Chaperone</keyword>
<dbReference type="InterPro" id="IPR001623">
    <property type="entry name" value="DnaJ_domain"/>
</dbReference>
<dbReference type="PANTHER" id="PTHR43096">
    <property type="entry name" value="DNAJ HOMOLOG 1, MITOCHONDRIAL-RELATED"/>
    <property type="match status" value="1"/>
</dbReference>
<proteinExistence type="predicted"/>
<dbReference type="PRINTS" id="PR00625">
    <property type="entry name" value="JDOMAIN"/>
</dbReference>
<dbReference type="Pfam" id="PF00226">
    <property type="entry name" value="DnaJ"/>
    <property type="match status" value="1"/>
</dbReference>
<dbReference type="EMBL" id="CAUJNA010000232">
    <property type="protein sequence ID" value="CAJ1374131.1"/>
    <property type="molecule type" value="Genomic_DNA"/>
</dbReference>
<gene>
    <name evidence="3" type="ORF">EVOR1521_LOCUS3757</name>
</gene>
<dbReference type="GO" id="GO:0042026">
    <property type="term" value="P:protein refolding"/>
    <property type="evidence" value="ECO:0007669"/>
    <property type="project" value="TreeGrafter"/>
</dbReference>
<accession>A0AA36MJJ6</accession>
<evidence type="ECO:0000313" key="3">
    <source>
        <dbReference type="EMBL" id="CAJ1374131.1"/>
    </source>
</evidence>
<protein>
    <recommendedName>
        <fullName evidence="2">J domain-containing protein</fullName>
    </recommendedName>
</protein>
<dbReference type="Proteomes" id="UP001178507">
    <property type="component" value="Unassembled WGS sequence"/>
</dbReference>
<dbReference type="PROSITE" id="PS00636">
    <property type="entry name" value="DNAJ_1"/>
    <property type="match status" value="1"/>
</dbReference>
<evidence type="ECO:0000259" key="2">
    <source>
        <dbReference type="PROSITE" id="PS50076"/>
    </source>
</evidence>
<dbReference type="InterPro" id="IPR018253">
    <property type="entry name" value="DnaJ_domain_CS"/>
</dbReference>
<dbReference type="PANTHER" id="PTHR43096:SF52">
    <property type="entry name" value="DNAJ HOMOLOG 1, MITOCHONDRIAL-RELATED"/>
    <property type="match status" value="1"/>
</dbReference>
<dbReference type="CDD" id="cd06257">
    <property type="entry name" value="DnaJ"/>
    <property type="match status" value="1"/>
</dbReference>
<dbReference type="PROSITE" id="PS50076">
    <property type="entry name" value="DNAJ_2"/>
    <property type="match status" value="1"/>
</dbReference>
<organism evidence="3 4">
    <name type="scientific">Effrenium voratum</name>
    <dbReference type="NCBI Taxonomy" id="2562239"/>
    <lineage>
        <taxon>Eukaryota</taxon>
        <taxon>Sar</taxon>
        <taxon>Alveolata</taxon>
        <taxon>Dinophyceae</taxon>
        <taxon>Suessiales</taxon>
        <taxon>Symbiodiniaceae</taxon>
        <taxon>Effrenium</taxon>
    </lineage>
</organism>
<comment type="caution">
    <text evidence="3">The sequence shown here is derived from an EMBL/GenBank/DDBJ whole genome shotgun (WGS) entry which is preliminary data.</text>
</comment>
<evidence type="ECO:0000256" key="1">
    <source>
        <dbReference type="ARBA" id="ARBA00023186"/>
    </source>
</evidence>
<dbReference type="GO" id="GO:0005737">
    <property type="term" value="C:cytoplasm"/>
    <property type="evidence" value="ECO:0007669"/>
    <property type="project" value="TreeGrafter"/>
</dbReference>
<reference evidence="3" key="1">
    <citation type="submission" date="2023-08" db="EMBL/GenBank/DDBJ databases">
        <authorList>
            <person name="Chen Y."/>
            <person name="Shah S."/>
            <person name="Dougan E. K."/>
            <person name="Thang M."/>
            <person name="Chan C."/>
        </authorList>
    </citation>
    <scope>NUCLEOTIDE SEQUENCE</scope>
</reference>
<feature type="domain" description="J" evidence="2">
    <location>
        <begin position="15"/>
        <end position="79"/>
    </location>
</feature>
<dbReference type="Gene3D" id="1.10.287.110">
    <property type="entry name" value="DnaJ domain"/>
    <property type="match status" value="1"/>
</dbReference>
<name>A0AA36MJJ6_9DINO</name>
<dbReference type="SMART" id="SM00271">
    <property type="entry name" value="DnaJ"/>
    <property type="match status" value="1"/>
</dbReference>
<evidence type="ECO:0000313" key="4">
    <source>
        <dbReference type="Proteomes" id="UP001178507"/>
    </source>
</evidence>
<dbReference type="SUPFAM" id="SSF46565">
    <property type="entry name" value="Chaperone J-domain"/>
    <property type="match status" value="1"/>
</dbReference>
<keyword evidence="4" id="KW-1185">Reference proteome</keyword>
<dbReference type="AlphaFoldDB" id="A0AA36MJJ6"/>
<dbReference type="InterPro" id="IPR036869">
    <property type="entry name" value="J_dom_sf"/>
</dbReference>
<dbReference type="GO" id="GO:0051082">
    <property type="term" value="F:unfolded protein binding"/>
    <property type="evidence" value="ECO:0007669"/>
    <property type="project" value="TreeGrafter"/>
</dbReference>
<sequence length="216" mass="24425">MEAYQIRTFAVQGQSYYEVLGVAQSASQAEIKKAYLAAARKCHPDLNPSKDATVEFQRLAEAYQVLSDETRRATYDRYLRTGESGQTPSGGYQEPPDLDPSDIFRHVYEELRVEQILQRLRGVQQEAAVAAQGGDFSLGKAFVWKHKGLAAAVLLPLGLMLRFPQVVGMALRVLGVVAGTLLQSRVMRELIREWVWVQWRLFVQRAHHRRGGRGKR</sequence>